<evidence type="ECO:0000256" key="2">
    <source>
        <dbReference type="SAM" id="Phobius"/>
    </source>
</evidence>
<keyword evidence="2" id="KW-0812">Transmembrane</keyword>
<feature type="region of interest" description="Disordered" evidence="1">
    <location>
        <begin position="29"/>
        <end position="74"/>
    </location>
</feature>
<keyword evidence="2" id="KW-0472">Membrane</keyword>
<reference evidence="3 4" key="1">
    <citation type="submission" date="2014-03" db="EMBL/GenBank/DDBJ databases">
        <title>Draft genome of the hookworm Oesophagostomum dentatum.</title>
        <authorList>
            <person name="Mitreva M."/>
        </authorList>
    </citation>
    <scope>NUCLEOTIDE SEQUENCE [LARGE SCALE GENOMIC DNA]</scope>
    <source>
        <strain evidence="3 4">OD-Hann</strain>
    </source>
</reference>
<gene>
    <name evidence="3" type="ORF">OESDEN_04638</name>
</gene>
<evidence type="ECO:0000313" key="4">
    <source>
        <dbReference type="Proteomes" id="UP000053660"/>
    </source>
</evidence>
<dbReference type="EMBL" id="KN549974">
    <property type="protein sequence ID" value="KHJ95409.1"/>
    <property type="molecule type" value="Genomic_DNA"/>
</dbReference>
<dbReference type="Proteomes" id="UP000053660">
    <property type="component" value="Unassembled WGS sequence"/>
</dbReference>
<keyword evidence="2" id="KW-1133">Transmembrane helix</keyword>
<evidence type="ECO:0000256" key="1">
    <source>
        <dbReference type="SAM" id="MobiDB-lite"/>
    </source>
</evidence>
<feature type="transmembrane region" description="Helical" evidence="2">
    <location>
        <begin position="76"/>
        <end position="97"/>
    </location>
</feature>
<protein>
    <submittedName>
        <fullName evidence="3">Uncharacterized protein</fullName>
    </submittedName>
</protein>
<sequence length="99" mass="10549">MYPAREQDLPDLIATRRLIEQNIEKWLNSAEATSSSTSRTDTASRQPSSTSKSTLQTSPAAPTSSTVGTTTPESGVISTSFIGINSVLLFLTVAMLLSQ</sequence>
<organism evidence="3 4">
    <name type="scientific">Oesophagostomum dentatum</name>
    <name type="common">Nodular worm</name>
    <dbReference type="NCBI Taxonomy" id="61180"/>
    <lineage>
        <taxon>Eukaryota</taxon>
        <taxon>Metazoa</taxon>
        <taxon>Ecdysozoa</taxon>
        <taxon>Nematoda</taxon>
        <taxon>Chromadorea</taxon>
        <taxon>Rhabditida</taxon>
        <taxon>Rhabditina</taxon>
        <taxon>Rhabditomorpha</taxon>
        <taxon>Strongyloidea</taxon>
        <taxon>Strongylidae</taxon>
        <taxon>Oesophagostomum</taxon>
    </lineage>
</organism>
<dbReference type="AlphaFoldDB" id="A0A0B1TDQ5"/>
<name>A0A0B1TDQ5_OESDE</name>
<evidence type="ECO:0000313" key="3">
    <source>
        <dbReference type="EMBL" id="KHJ95409.1"/>
    </source>
</evidence>
<keyword evidence="4" id="KW-1185">Reference proteome</keyword>
<accession>A0A0B1TDQ5</accession>
<feature type="compositionally biased region" description="Low complexity" evidence="1">
    <location>
        <begin position="29"/>
        <end position="44"/>
    </location>
</feature>
<proteinExistence type="predicted"/>
<feature type="compositionally biased region" description="Polar residues" evidence="1">
    <location>
        <begin position="45"/>
        <end position="74"/>
    </location>
</feature>